<keyword evidence="2" id="KW-0812">Transmembrane</keyword>
<reference evidence="4" key="2">
    <citation type="submission" date="2015-01" db="EMBL/GenBank/DDBJ databases">
        <title>Evolutionary Origins and Diversification of the Mycorrhizal Mutualists.</title>
        <authorList>
            <consortium name="DOE Joint Genome Institute"/>
            <consortium name="Mycorrhizal Genomics Consortium"/>
            <person name="Kohler A."/>
            <person name="Kuo A."/>
            <person name="Nagy L.G."/>
            <person name="Floudas D."/>
            <person name="Copeland A."/>
            <person name="Barry K.W."/>
            <person name="Cichocki N."/>
            <person name="Veneault-Fourrey C."/>
            <person name="LaButti K."/>
            <person name="Lindquist E.A."/>
            <person name="Lipzen A."/>
            <person name="Lundell T."/>
            <person name="Morin E."/>
            <person name="Murat C."/>
            <person name="Riley R."/>
            <person name="Ohm R."/>
            <person name="Sun H."/>
            <person name="Tunlid A."/>
            <person name="Henrissat B."/>
            <person name="Grigoriev I.V."/>
            <person name="Hibbett D.S."/>
            <person name="Martin F."/>
        </authorList>
    </citation>
    <scope>NUCLEOTIDE SEQUENCE [LARGE SCALE GENOMIC DNA]</scope>
    <source>
        <strain evidence="4">Foug A</strain>
    </source>
</reference>
<evidence type="ECO:0000256" key="2">
    <source>
        <dbReference type="SAM" id="Phobius"/>
    </source>
</evidence>
<dbReference type="EMBL" id="KN822042">
    <property type="protein sequence ID" value="KIM62511.1"/>
    <property type="molecule type" value="Genomic_DNA"/>
</dbReference>
<dbReference type="InParanoid" id="A0A0C3E3A0"/>
<gene>
    <name evidence="3" type="ORF">SCLCIDRAFT_1215109</name>
</gene>
<evidence type="ECO:0000256" key="1">
    <source>
        <dbReference type="SAM" id="MobiDB-lite"/>
    </source>
</evidence>
<keyword evidence="2" id="KW-0472">Membrane</keyword>
<name>A0A0C3E3A0_9AGAM</name>
<feature type="compositionally biased region" description="Polar residues" evidence="1">
    <location>
        <begin position="243"/>
        <end position="253"/>
    </location>
</feature>
<evidence type="ECO:0000313" key="4">
    <source>
        <dbReference type="Proteomes" id="UP000053989"/>
    </source>
</evidence>
<dbReference type="AlphaFoldDB" id="A0A0C3E3A0"/>
<accession>A0A0C3E3A0</accession>
<organism evidence="3 4">
    <name type="scientific">Scleroderma citrinum Foug A</name>
    <dbReference type="NCBI Taxonomy" id="1036808"/>
    <lineage>
        <taxon>Eukaryota</taxon>
        <taxon>Fungi</taxon>
        <taxon>Dikarya</taxon>
        <taxon>Basidiomycota</taxon>
        <taxon>Agaricomycotina</taxon>
        <taxon>Agaricomycetes</taxon>
        <taxon>Agaricomycetidae</taxon>
        <taxon>Boletales</taxon>
        <taxon>Sclerodermatineae</taxon>
        <taxon>Sclerodermataceae</taxon>
        <taxon>Scleroderma</taxon>
    </lineage>
</organism>
<proteinExistence type="predicted"/>
<feature type="transmembrane region" description="Helical" evidence="2">
    <location>
        <begin position="16"/>
        <end position="37"/>
    </location>
</feature>
<dbReference type="OrthoDB" id="2638860at2759"/>
<evidence type="ECO:0000313" key="3">
    <source>
        <dbReference type="EMBL" id="KIM62511.1"/>
    </source>
</evidence>
<feature type="transmembrane region" description="Helical" evidence="2">
    <location>
        <begin position="93"/>
        <end position="114"/>
    </location>
</feature>
<sequence>MTGLYPDFWREACEGYAIFLAIYLLLSLEFAHNLVLLRAWALWGGSRHVLGSIIVGYTAALISIVAGITDHDDIGHIELVVGVCHRPVPDGVWLLYFASLVLDTLVYCMCVYSLQAYRAGIPNSGPLLFRVLMRSITVFYFANVFHDVMYITTWTVYGNSPKANISTCIGLPVLVICSQRVVIDLRRIRPAFYGTQEVSKEVNRQIFALSLNVSHSNDNDRLSTTKEGDYSLDDEETRIRPTRISSGDNGNEV</sequence>
<keyword evidence="2" id="KW-1133">Transmembrane helix</keyword>
<reference evidence="3 4" key="1">
    <citation type="submission" date="2014-04" db="EMBL/GenBank/DDBJ databases">
        <authorList>
            <consortium name="DOE Joint Genome Institute"/>
            <person name="Kuo A."/>
            <person name="Kohler A."/>
            <person name="Nagy L.G."/>
            <person name="Floudas D."/>
            <person name="Copeland A."/>
            <person name="Barry K.W."/>
            <person name="Cichocki N."/>
            <person name="Veneault-Fourrey C."/>
            <person name="LaButti K."/>
            <person name="Lindquist E.A."/>
            <person name="Lipzen A."/>
            <person name="Lundell T."/>
            <person name="Morin E."/>
            <person name="Murat C."/>
            <person name="Sun H."/>
            <person name="Tunlid A."/>
            <person name="Henrissat B."/>
            <person name="Grigoriev I.V."/>
            <person name="Hibbett D.S."/>
            <person name="Martin F."/>
            <person name="Nordberg H.P."/>
            <person name="Cantor M.N."/>
            <person name="Hua S.X."/>
        </authorList>
    </citation>
    <scope>NUCLEOTIDE SEQUENCE [LARGE SCALE GENOMIC DNA]</scope>
    <source>
        <strain evidence="3 4">Foug A</strain>
    </source>
</reference>
<dbReference type="Proteomes" id="UP000053989">
    <property type="component" value="Unassembled WGS sequence"/>
</dbReference>
<protein>
    <submittedName>
        <fullName evidence="3">Uncharacterized protein</fullName>
    </submittedName>
</protein>
<keyword evidence="4" id="KW-1185">Reference proteome</keyword>
<feature type="transmembrane region" description="Helical" evidence="2">
    <location>
        <begin position="49"/>
        <end position="69"/>
    </location>
</feature>
<dbReference type="HOGENOM" id="CLU_035509_3_2_1"/>
<feature type="region of interest" description="Disordered" evidence="1">
    <location>
        <begin position="217"/>
        <end position="253"/>
    </location>
</feature>
<feature type="transmembrane region" description="Helical" evidence="2">
    <location>
        <begin position="135"/>
        <end position="157"/>
    </location>
</feature>
<feature type="compositionally biased region" description="Basic and acidic residues" evidence="1">
    <location>
        <begin position="217"/>
        <end position="229"/>
    </location>
</feature>